<reference evidence="3" key="1">
    <citation type="submission" date="2015-07" db="EMBL/GenBank/DDBJ databases">
        <title>Lactobacillus ginsenosidimutans/EMML 3141/ whole genome sequencing.</title>
        <authorList>
            <person name="Kim M.K."/>
            <person name="Im W.-T."/>
            <person name="Srinivasan S."/>
            <person name="Lee J.-J."/>
        </authorList>
    </citation>
    <scope>NUCLEOTIDE SEQUENCE [LARGE SCALE GENOMIC DNA]</scope>
    <source>
        <strain evidence="3">EMML 3041</strain>
    </source>
</reference>
<organism evidence="2 3">
    <name type="scientific">Companilactobacillus ginsenosidimutans</name>
    <dbReference type="NCBI Taxonomy" id="1007676"/>
    <lineage>
        <taxon>Bacteria</taxon>
        <taxon>Bacillati</taxon>
        <taxon>Bacillota</taxon>
        <taxon>Bacilli</taxon>
        <taxon>Lactobacillales</taxon>
        <taxon>Lactobacillaceae</taxon>
        <taxon>Companilactobacillus</taxon>
    </lineage>
</organism>
<protein>
    <submittedName>
        <fullName evidence="2">Uncharacterized protein</fullName>
    </submittedName>
</protein>
<dbReference type="RefSeq" id="WP_048703620.1">
    <property type="nucleotide sequence ID" value="NZ_CP012034.1"/>
</dbReference>
<keyword evidence="1" id="KW-0472">Membrane</keyword>
<keyword evidence="1" id="KW-0812">Transmembrane</keyword>
<evidence type="ECO:0000256" key="1">
    <source>
        <dbReference type="SAM" id="Phobius"/>
    </source>
</evidence>
<gene>
    <name evidence="2" type="ORF">ABM34_03995</name>
</gene>
<feature type="transmembrane region" description="Helical" evidence="1">
    <location>
        <begin position="12"/>
        <end position="36"/>
    </location>
</feature>
<dbReference type="PATRIC" id="fig|1007676.4.peg.822"/>
<dbReference type="AlphaFoldDB" id="A0A0H4QZA6"/>
<name>A0A0H4QZA6_9LACO</name>
<evidence type="ECO:0000313" key="2">
    <source>
        <dbReference type="EMBL" id="AKP66810.1"/>
    </source>
</evidence>
<dbReference type="KEGG" id="lgn:ABM34_03995"/>
<dbReference type="Proteomes" id="UP000036106">
    <property type="component" value="Chromosome"/>
</dbReference>
<dbReference type="OrthoDB" id="2316550at2"/>
<keyword evidence="1" id="KW-1133">Transmembrane helix</keyword>
<sequence>MKATTGVQRSGWIVWWIETVVYIIGSSIFIGLVNVISDSTFSMQDKAFSFVIWLLLTFFFALEQVLAFFMVKYIHRDNSYVYPIILIALGFVGPKLYLIPGIWGVLYTNHGKLQK</sequence>
<dbReference type="EMBL" id="CP012034">
    <property type="protein sequence ID" value="AKP66810.1"/>
    <property type="molecule type" value="Genomic_DNA"/>
</dbReference>
<proteinExistence type="predicted"/>
<evidence type="ECO:0000313" key="3">
    <source>
        <dbReference type="Proteomes" id="UP000036106"/>
    </source>
</evidence>
<accession>A0A0H4QZA6</accession>
<feature type="transmembrane region" description="Helical" evidence="1">
    <location>
        <begin position="80"/>
        <end position="106"/>
    </location>
</feature>
<feature type="transmembrane region" description="Helical" evidence="1">
    <location>
        <begin position="48"/>
        <end position="74"/>
    </location>
</feature>
<keyword evidence="3" id="KW-1185">Reference proteome</keyword>